<reference evidence="2 3" key="1">
    <citation type="submission" date="2019-08" db="EMBL/GenBank/DDBJ databases">
        <authorList>
            <person name="Hu J."/>
        </authorList>
    </citation>
    <scope>NUCLEOTIDE SEQUENCE [LARGE SCALE GENOMIC DNA]</scope>
    <source>
        <strain evidence="2 3">NEAU-184</strain>
    </source>
</reference>
<dbReference type="Pfam" id="PF01872">
    <property type="entry name" value="RibD_C"/>
    <property type="match status" value="1"/>
</dbReference>
<dbReference type="InterPro" id="IPR050765">
    <property type="entry name" value="Riboflavin_Biosynth_HTPR"/>
</dbReference>
<name>A0A5S4V414_9MICO</name>
<dbReference type="GO" id="GO:0008703">
    <property type="term" value="F:5-amino-6-(5-phosphoribosylamino)uracil reductase activity"/>
    <property type="evidence" value="ECO:0007669"/>
    <property type="project" value="InterPro"/>
</dbReference>
<dbReference type="GO" id="GO:0009231">
    <property type="term" value="P:riboflavin biosynthetic process"/>
    <property type="evidence" value="ECO:0007669"/>
    <property type="project" value="InterPro"/>
</dbReference>
<evidence type="ECO:0000313" key="2">
    <source>
        <dbReference type="EMBL" id="TYL53742.1"/>
    </source>
</evidence>
<dbReference type="Gene3D" id="3.40.430.10">
    <property type="entry name" value="Dihydrofolate Reductase, subunit A"/>
    <property type="match status" value="1"/>
</dbReference>
<organism evidence="2 3">
    <name type="scientific">Agromyces mariniharenae</name>
    <dbReference type="NCBI Taxonomy" id="2604423"/>
    <lineage>
        <taxon>Bacteria</taxon>
        <taxon>Bacillati</taxon>
        <taxon>Actinomycetota</taxon>
        <taxon>Actinomycetes</taxon>
        <taxon>Micrococcales</taxon>
        <taxon>Microbacteriaceae</taxon>
        <taxon>Agromyces</taxon>
    </lineage>
</organism>
<proteinExistence type="predicted"/>
<dbReference type="RefSeq" id="WP_148733208.1">
    <property type="nucleotide sequence ID" value="NZ_VSSB01000001.1"/>
</dbReference>
<accession>A0A5S4V414</accession>
<comment type="caution">
    <text evidence="2">The sequence shown here is derived from an EMBL/GenBank/DDBJ whole genome shotgun (WGS) entry which is preliminary data.</text>
</comment>
<evidence type="ECO:0000313" key="3">
    <source>
        <dbReference type="Proteomes" id="UP000325243"/>
    </source>
</evidence>
<dbReference type="PANTHER" id="PTHR38011:SF11">
    <property type="entry name" value="2,5-DIAMINO-6-RIBOSYLAMINO-4(3H)-PYRIMIDINONE 5'-PHOSPHATE REDUCTASE"/>
    <property type="match status" value="1"/>
</dbReference>
<gene>
    <name evidence="2" type="ORF">FYC51_08860</name>
</gene>
<dbReference type="InterPro" id="IPR002734">
    <property type="entry name" value="RibDG_C"/>
</dbReference>
<dbReference type="InterPro" id="IPR024072">
    <property type="entry name" value="DHFR-like_dom_sf"/>
</dbReference>
<dbReference type="Proteomes" id="UP000325243">
    <property type="component" value="Unassembled WGS sequence"/>
</dbReference>
<sequence length="187" mass="20034">MGRLIVEQVVTVDGYAEDADGGISFFGAMDADLTPNEPGQLELLRRVDAILLGRRTYSMFADYWPKADPAVEPVAEPIARLPKYVASNTLDVAPWGDGAIEVLRGDAAESVSALKDRAGSIIVWGSLTLTDALFAAGLVDELRLRVVPAVIGAGRSFTPSGLGERRLRLDDVVTYPGGLVTMQYAVR</sequence>
<feature type="domain" description="Bacterial bifunctional deaminase-reductase C-terminal" evidence="1">
    <location>
        <begin position="4"/>
        <end position="180"/>
    </location>
</feature>
<protein>
    <submittedName>
        <fullName evidence="2">Reductase</fullName>
    </submittedName>
</protein>
<dbReference type="PANTHER" id="PTHR38011">
    <property type="entry name" value="DIHYDROFOLATE REDUCTASE FAMILY PROTEIN (AFU_ORTHOLOGUE AFUA_8G06820)"/>
    <property type="match status" value="1"/>
</dbReference>
<evidence type="ECO:0000259" key="1">
    <source>
        <dbReference type="Pfam" id="PF01872"/>
    </source>
</evidence>
<dbReference type="AlphaFoldDB" id="A0A5S4V414"/>
<keyword evidence="3" id="KW-1185">Reference proteome</keyword>
<dbReference type="SUPFAM" id="SSF53597">
    <property type="entry name" value="Dihydrofolate reductase-like"/>
    <property type="match status" value="1"/>
</dbReference>
<dbReference type="EMBL" id="VSSB01000001">
    <property type="protein sequence ID" value="TYL53742.1"/>
    <property type="molecule type" value="Genomic_DNA"/>
</dbReference>